<dbReference type="KEGG" id="srho:HH216_13970"/>
<protein>
    <submittedName>
        <fullName evidence="1">Uncharacterized protein</fullName>
    </submittedName>
</protein>
<organism evidence="1 2">
    <name type="scientific">Spirosoma rhododendri</name>
    <dbReference type="NCBI Taxonomy" id="2728024"/>
    <lineage>
        <taxon>Bacteria</taxon>
        <taxon>Pseudomonadati</taxon>
        <taxon>Bacteroidota</taxon>
        <taxon>Cytophagia</taxon>
        <taxon>Cytophagales</taxon>
        <taxon>Cytophagaceae</taxon>
        <taxon>Spirosoma</taxon>
    </lineage>
</organism>
<reference evidence="1 2" key="1">
    <citation type="submission" date="2020-04" db="EMBL/GenBank/DDBJ databases">
        <title>Genome sequencing of novel species.</title>
        <authorList>
            <person name="Heo J."/>
            <person name="Kim S.-J."/>
            <person name="Kim J.-S."/>
            <person name="Hong S.-B."/>
            <person name="Kwon S.-W."/>
        </authorList>
    </citation>
    <scope>NUCLEOTIDE SEQUENCE [LARGE SCALE GENOMIC DNA]</scope>
    <source>
        <strain evidence="1 2">CJU-R4</strain>
    </source>
</reference>
<dbReference type="RefSeq" id="WP_169551359.1">
    <property type="nucleotide sequence ID" value="NZ_CP051677.1"/>
</dbReference>
<evidence type="ECO:0000313" key="1">
    <source>
        <dbReference type="EMBL" id="QJD79395.1"/>
    </source>
</evidence>
<dbReference type="Proteomes" id="UP000501128">
    <property type="component" value="Chromosome"/>
</dbReference>
<sequence>MTNSFTIKSASDFKGQLYKFFTLAARRINVFAVRNKAIFEGVARTAVPFGGNVLNSRF</sequence>
<accession>A0A7L5DMQ4</accession>
<name>A0A7L5DMQ4_9BACT</name>
<keyword evidence="2" id="KW-1185">Reference proteome</keyword>
<proteinExistence type="predicted"/>
<dbReference type="EMBL" id="CP051677">
    <property type="protein sequence ID" value="QJD79395.1"/>
    <property type="molecule type" value="Genomic_DNA"/>
</dbReference>
<evidence type="ECO:0000313" key="2">
    <source>
        <dbReference type="Proteomes" id="UP000501128"/>
    </source>
</evidence>
<gene>
    <name evidence="1" type="ORF">HH216_13970</name>
</gene>
<dbReference type="AlphaFoldDB" id="A0A7L5DMQ4"/>